<dbReference type="Pfam" id="PF01464">
    <property type="entry name" value="SLT"/>
    <property type="match status" value="1"/>
</dbReference>
<dbReference type="PANTHER" id="PTHR33734:SF22">
    <property type="entry name" value="MEMBRANE-BOUND LYTIC MUREIN TRANSGLYCOSYLASE D"/>
    <property type="match status" value="1"/>
</dbReference>
<dbReference type="SUPFAM" id="SSF54106">
    <property type="entry name" value="LysM domain"/>
    <property type="match status" value="3"/>
</dbReference>
<dbReference type="InterPro" id="IPR023346">
    <property type="entry name" value="Lysozyme-like_dom_sf"/>
</dbReference>
<accession>A0ABX5LTH9</accession>
<feature type="domain" description="LysM" evidence="3">
    <location>
        <begin position="513"/>
        <end position="556"/>
    </location>
</feature>
<reference evidence="4 5" key="1">
    <citation type="submission" date="2018-05" db="EMBL/GenBank/DDBJ databases">
        <title>Animal gut microbial communities from fecal samples from Wisconsin, USA.</title>
        <authorList>
            <person name="Neumann A."/>
        </authorList>
    </citation>
    <scope>NUCLEOTIDE SEQUENCE [LARGE SCALE GENOMIC DNA]</scope>
    <source>
        <strain evidence="4 5">UWS4</strain>
    </source>
</reference>
<feature type="domain" description="LysM" evidence="3">
    <location>
        <begin position="593"/>
        <end position="636"/>
    </location>
</feature>
<dbReference type="EMBL" id="QGHD01000003">
    <property type="protein sequence ID" value="PWL03750.1"/>
    <property type="molecule type" value="Genomic_DNA"/>
</dbReference>
<keyword evidence="2" id="KW-0732">Signal</keyword>
<evidence type="ECO:0000313" key="5">
    <source>
        <dbReference type="Proteomes" id="UP000245523"/>
    </source>
</evidence>
<dbReference type="InterPro" id="IPR036779">
    <property type="entry name" value="LysM_dom_sf"/>
</dbReference>
<feature type="domain" description="LysM" evidence="3">
    <location>
        <begin position="443"/>
        <end position="486"/>
    </location>
</feature>
<dbReference type="PANTHER" id="PTHR33734">
    <property type="entry name" value="LYSM DOMAIN-CONTAINING GPI-ANCHORED PROTEIN 2"/>
    <property type="match status" value="1"/>
</dbReference>
<dbReference type="PROSITE" id="PS51257">
    <property type="entry name" value="PROKAR_LIPOPROTEIN"/>
    <property type="match status" value="1"/>
</dbReference>
<dbReference type="PROSITE" id="PS51782">
    <property type="entry name" value="LYSM"/>
    <property type="match status" value="3"/>
</dbReference>
<dbReference type="CDD" id="cd00118">
    <property type="entry name" value="LysM"/>
    <property type="match status" value="3"/>
</dbReference>
<feature type="region of interest" description="Disordered" evidence="1">
    <location>
        <begin position="493"/>
        <end position="519"/>
    </location>
</feature>
<dbReference type="CDD" id="cd16894">
    <property type="entry name" value="MltD-like"/>
    <property type="match status" value="1"/>
</dbReference>
<dbReference type="InterPro" id="IPR018392">
    <property type="entry name" value="LysM"/>
</dbReference>
<feature type="compositionally biased region" description="Basic and acidic residues" evidence="1">
    <location>
        <begin position="496"/>
        <end position="507"/>
    </location>
</feature>
<dbReference type="Pfam" id="PF01476">
    <property type="entry name" value="LysM"/>
    <property type="match status" value="3"/>
</dbReference>
<dbReference type="Gene3D" id="3.10.350.10">
    <property type="entry name" value="LysM domain"/>
    <property type="match status" value="3"/>
</dbReference>
<feature type="region of interest" description="Disordered" evidence="1">
    <location>
        <begin position="560"/>
        <end position="594"/>
    </location>
</feature>
<evidence type="ECO:0000259" key="3">
    <source>
        <dbReference type="PROSITE" id="PS51782"/>
    </source>
</evidence>
<protein>
    <submittedName>
        <fullName evidence="4">Membrane-bound lytic murein transglycosylase D</fullName>
    </submittedName>
</protein>
<keyword evidence="5" id="KW-1185">Reference proteome</keyword>
<feature type="compositionally biased region" description="Basic and acidic residues" evidence="1">
    <location>
        <begin position="565"/>
        <end position="594"/>
    </location>
</feature>
<dbReference type="InterPro" id="IPR008258">
    <property type="entry name" value="Transglycosylase_SLT_dom_1"/>
</dbReference>
<evidence type="ECO:0000313" key="4">
    <source>
        <dbReference type="EMBL" id="PWL03750.1"/>
    </source>
</evidence>
<evidence type="ECO:0000256" key="1">
    <source>
        <dbReference type="SAM" id="MobiDB-lite"/>
    </source>
</evidence>
<comment type="caution">
    <text evidence="4">The sequence shown here is derived from an EMBL/GenBank/DDBJ whole genome shotgun (WGS) entry which is preliminary data.</text>
</comment>
<gene>
    <name evidence="4" type="ORF">B0H50_10342</name>
</gene>
<dbReference type="SUPFAM" id="SSF53955">
    <property type="entry name" value="Lysozyme-like"/>
    <property type="match status" value="1"/>
</dbReference>
<sequence length="638" mass="73006">MILSLKRGAFLLFASVLACIFVSCAAGNVYTPEAEESFVSRAMSDWVAPEEEMRESWQQYQFALQAMEEGDWLVARHHLDIALKKLVAERYDSAYYNLPTPERDSLYRVEMAHKIILALDEIYPEILEMGEEASEYVRYEFEEEGLDNLDEPPLDSAALLEIESFLDTLNRAQFTLPVEFNERVMQEIQYLSTRAHDFTEASLSRKTAFDEMIFAKMDSLEMPRDLIFLALVESGYKIKAYSRAKAAGLWQFIPSTGKRYGLYQDFWIDMRRNPELSTVAAMKYLRRLHDEFGDWLMAMAAYNCGEGCVRKRIREAKEDTLRDTTQAITYWDLNLPKETMHYVPRILAAMTIGHYPEHYGMQVEKRERAPFDTVTVVEFMPLDQVAKAANVDLKTIQELNLELNRWCTPPKETGYVLRIPEGSRDSFLVAYNKMDKKSFSRWQYHKVAGGENLGKISRQYGVSVRDIQQANHLKNTRIRRGQVLMIPLPASAYSDSKSKNSGKEKASKNSSGRTYKVRSGDNLGSIGRKFGVSVSQLQEWNGLSDASIYAGQILVVSKPAKASKAKTEKSEKPAEKSEKKKENPPKTENGEFISHKVESGESLWDISRKYGVTIEQIVEWNKKKSTKVKAGEVLKIRQ</sequence>
<dbReference type="Gene3D" id="1.10.530.10">
    <property type="match status" value="1"/>
</dbReference>
<organism evidence="4 5">
    <name type="scientific">Hallerella porci</name>
    <dbReference type="NCBI Taxonomy" id="1945871"/>
    <lineage>
        <taxon>Bacteria</taxon>
        <taxon>Pseudomonadati</taxon>
        <taxon>Fibrobacterota</taxon>
        <taxon>Fibrobacteria</taxon>
        <taxon>Fibrobacterales</taxon>
        <taxon>Fibrobacteraceae</taxon>
        <taxon>Hallerella</taxon>
    </lineage>
</organism>
<evidence type="ECO:0000256" key="2">
    <source>
        <dbReference type="SAM" id="SignalP"/>
    </source>
</evidence>
<dbReference type="SMART" id="SM00257">
    <property type="entry name" value="LysM"/>
    <property type="match status" value="3"/>
</dbReference>
<feature type="signal peptide" evidence="2">
    <location>
        <begin position="1"/>
        <end position="25"/>
    </location>
</feature>
<dbReference type="Proteomes" id="UP000245523">
    <property type="component" value="Unassembled WGS sequence"/>
</dbReference>
<proteinExistence type="predicted"/>
<feature type="chain" id="PRO_5045107944" evidence="2">
    <location>
        <begin position="26"/>
        <end position="638"/>
    </location>
</feature>
<name>A0ABX5LTH9_9BACT</name>